<dbReference type="STRING" id="1963862.B4O97_02660"/>
<dbReference type="EMBL" id="MWQY01000002">
    <property type="protein sequence ID" value="ORC37917.1"/>
    <property type="molecule type" value="Genomic_DNA"/>
</dbReference>
<reference evidence="1 2" key="1">
    <citation type="submission" date="2017-03" db="EMBL/GenBank/DDBJ databases">
        <title>Draft Genome sequence of Marispirochaeta sp. strain JC444.</title>
        <authorList>
            <person name="Shivani Y."/>
            <person name="Subhash Y."/>
            <person name="Sasikala C."/>
            <person name="Ramana C."/>
        </authorList>
    </citation>
    <scope>NUCLEOTIDE SEQUENCE [LARGE SCALE GENOMIC DNA]</scope>
    <source>
        <strain evidence="1 2">JC444</strain>
    </source>
</reference>
<dbReference type="OrthoDB" id="5431688at2"/>
<dbReference type="AlphaFoldDB" id="A0A1Y1S2A8"/>
<dbReference type="RefSeq" id="WP_083048050.1">
    <property type="nucleotide sequence ID" value="NZ_CAXXQO010000003.1"/>
</dbReference>
<gene>
    <name evidence="1" type="ORF">B4O97_02660</name>
</gene>
<protein>
    <submittedName>
        <fullName evidence="1">Uncharacterized protein</fullName>
    </submittedName>
</protein>
<comment type="caution">
    <text evidence="1">The sequence shown here is derived from an EMBL/GenBank/DDBJ whole genome shotgun (WGS) entry which is preliminary data.</text>
</comment>
<dbReference type="Proteomes" id="UP000192343">
    <property type="component" value="Unassembled WGS sequence"/>
</dbReference>
<accession>A0A1Y1S2A8</accession>
<name>A0A1Y1S2A8_9SPIO</name>
<sequence>MTETAQNYRKRIEALPAHDRNAIDIAAKQLEMLHASFYTGTMDLDLKRMTKDDVLKTIDSLESMDVDAMRSSWMFEPPFDSQDPEGWLKQAKLIRITYLVEQFELVSRLRDDDPEAWDEINELYFDD</sequence>
<organism evidence="1 2">
    <name type="scientific">Marispirochaeta aestuarii</name>
    <dbReference type="NCBI Taxonomy" id="1963862"/>
    <lineage>
        <taxon>Bacteria</taxon>
        <taxon>Pseudomonadati</taxon>
        <taxon>Spirochaetota</taxon>
        <taxon>Spirochaetia</taxon>
        <taxon>Spirochaetales</taxon>
        <taxon>Spirochaetaceae</taxon>
        <taxon>Marispirochaeta</taxon>
    </lineage>
</organism>
<proteinExistence type="predicted"/>
<evidence type="ECO:0000313" key="1">
    <source>
        <dbReference type="EMBL" id="ORC37917.1"/>
    </source>
</evidence>
<keyword evidence="2" id="KW-1185">Reference proteome</keyword>
<evidence type="ECO:0000313" key="2">
    <source>
        <dbReference type="Proteomes" id="UP000192343"/>
    </source>
</evidence>